<dbReference type="EMBL" id="JARQZJ010000058">
    <property type="protein sequence ID" value="KAK9878754.1"/>
    <property type="molecule type" value="Genomic_DNA"/>
</dbReference>
<comment type="caution">
    <text evidence="2">The sequence shown here is derived from an EMBL/GenBank/DDBJ whole genome shotgun (WGS) entry which is preliminary data.</text>
</comment>
<dbReference type="AlphaFoldDB" id="A0AAW1UDP7"/>
<accession>A0AAW1UDP7</accession>
<feature type="compositionally biased region" description="Basic and acidic residues" evidence="1">
    <location>
        <begin position="80"/>
        <end position="94"/>
    </location>
</feature>
<feature type="compositionally biased region" description="Low complexity" evidence="1">
    <location>
        <begin position="39"/>
        <end position="51"/>
    </location>
</feature>
<dbReference type="Proteomes" id="UP001431783">
    <property type="component" value="Unassembled WGS sequence"/>
</dbReference>
<organism evidence="2 3">
    <name type="scientific">Henosepilachna vigintioctopunctata</name>
    <dbReference type="NCBI Taxonomy" id="420089"/>
    <lineage>
        <taxon>Eukaryota</taxon>
        <taxon>Metazoa</taxon>
        <taxon>Ecdysozoa</taxon>
        <taxon>Arthropoda</taxon>
        <taxon>Hexapoda</taxon>
        <taxon>Insecta</taxon>
        <taxon>Pterygota</taxon>
        <taxon>Neoptera</taxon>
        <taxon>Endopterygota</taxon>
        <taxon>Coleoptera</taxon>
        <taxon>Polyphaga</taxon>
        <taxon>Cucujiformia</taxon>
        <taxon>Coccinelloidea</taxon>
        <taxon>Coccinellidae</taxon>
        <taxon>Epilachninae</taxon>
        <taxon>Epilachnini</taxon>
        <taxon>Henosepilachna</taxon>
    </lineage>
</organism>
<evidence type="ECO:0000256" key="1">
    <source>
        <dbReference type="SAM" id="MobiDB-lite"/>
    </source>
</evidence>
<evidence type="ECO:0000313" key="3">
    <source>
        <dbReference type="Proteomes" id="UP001431783"/>
    </source>
</evidence>
<evidence type="ECO:0000313" key="2">
    <source>
        <dbReference type="EMBL" id="KAK9878754.1"/>
    </source>
</evidence>
<name>A0AAW1UDP7_9CUCU</name>
<gene>
    <name evidence="2" type="ORF">WA026_023734</name>
</gene>
<sequence length="109" mass="12526">MNHNNQENPTPAFVARQPKPYRGKKENQRNPNAIHEPQTRVQKPQQKRQPPLSLNKPTHKAQNETANPQPKSSNPAEGWVFDHRNSSKRDEEQANLHSLNPSGDRDHET</sequence>
<protein>
    <submittedName>
        <fullName evidence="2">Uncharacterized protein</fullName>
    </submittedName>
</protein>
<reference evidence="2 3" key="1">
    <citation type="submission" date="2023-03" db="EMBL/GenBank/DDBJ databases">
        <title>Genome insight into feeding habits of ladybird beetles.</title>
        <authorList>
            <person name="Li H.-S."/>
            <person name="Huang Y.-H."/>
            <person name="Pang H."/>
        </authorList>
    </citation>
    <scope>NUCLEOTIDE SEQUENCE [LARGE SCALE GENOMIC DNA]</scope>
    <source>
        <strain evidence="2">SYSU_2023b</strain>
        <tissue evidence="2">Whole body</tissue>
    </source>
</reference>
<feature type="compositionally biased region" description="Polar residues" evidence="1">
    <location>
        <begin position="63"/>
        <end position="75"/>
    </location>
</feature>
<proteinExistence type="predicted"/>
<keyword evidence="3" id="KW-1185">Reference proteome</keyword>
<feature type="region of interest" description="Disordered" evidence="1">
    <location>
        <begin position="1"/>
        <end position="109"/>
    </location>
</feature>